<dbReference type="PANTHER" id="PTHR10383">
    <property type="entry name" value="SERINE INCORPORATOR"/>
    <property type="match status" value="1"/>
</dbReference>
<proteinExistence type="inferred from homology"/>
<feature type="transmembrane region" description="Helical" evidence="7">
    <location>
        <begin position="274"/>
        <end position="293"/>
    </location>
</feature>
<organism evidence="9 10">
    <name type="scientific">Emiliania huxleyi (strain CCMP1516)</name>
    <dbReference type="NCBI Taxonomy" id="280463"/>
    <lineage>
        <taxon>Eukaryota</taxon>
        <taxon>Haptista</taxon>
        <taxon>Haptophyta</taxon>
        <taxon>Prymnesiophyceae</taxon>
        <taxon>Isochrysidales</taxon>
        <taxon>Noelaerhabdaceae</taxon>
        <taxon>Emiliania</taxon>
    </lineage>
</organism>
<dbReference type="HOGENOM" id="CLU_611699_0_0_1"/>
<keyword evidence="3 7" id="KW-0812">Transmembrane</keyword>
<evidence type="ECO:0000256" key="1">
    <source>
        <dbReference type="ARBA" id="ARBA00004141"/>
    </source>
</evidence>
<evidence type="ECO:0000256" key="8">
    <source>
        <dbReference type="SAM" id="SignalP"/>
    </source>
</evidence>
<keyword evidence="4 7" id="KW-1133">Transmembrane helix</keyword>
<evidence type="ECO:0000256" key="4">
    <source>
        <dbReference type="ARBA" id="ARBA00022989"/>
    </source>
</evidence>
<dbReference type="InterPro" id="IPR005016">
    <property type="entry name" value="TDE1/TMS"/>
</dbReference>
<comment type="subcellular location">
    <subcellularLocation>
        <location evidence="1">Membrane</location>
        <topology evidence="1">Multi-pass membrane protein</topology>
    </subcellularLocation>
</comment>
<dbReference type="eggNOG" id="KOG2592">
    <property type="taxonomic scope" value="Eukaryota"/>
</dbReference>
<keyword evidence="8" id="KW-0732">Signal</keyword>
<feature type="compositionally biased region" description="Polar residues" evidence="6">
    <location>
        <begin position="184"/>
        <end position="194"/>
    </location>
</feature>
<evidence type="ECO:0000313" key="10">
    <source>
        <dbReference type="Proteomes" id="UP000013827"/>
    </source>
</evidence>
<dbReference type="Pfam" id="PF03348">
    <property type="entry name" value="Serinc"/>
    <property type="match status" value="1"/>
</dbReference>
<feature type="transmembrane region" description="Helical" evidence="7">
    <location>
        <begin position="34"/>
        <end position="52"/>
    </location>
</feature>
<evidence type="ECO:0000256" key="3">
    <source>
        <dbReference type="ARBA" id="ARBA00022692"/>
    </source>
</evidence>
<name>A0A0D3I9W4_EMIH1</name>
<evidence type="ECO:0000256" key="6">
    <source>
        <dbReference type="SAM" id="MobiDB-lite"/>
    </source>
</evidence>
<keyword evidence="10" id="KW-1185">Reference proteome</keyword>
<reference evidence="9" key="2">
    <citation type="submission" date="2024-10" db="UniProtKB">
        <authorList>
            <consortium name="EnsemblProtists"/>
        </authorList>
    </citation>
    <scope>IDENTIFICATION</scope>
</reference>
<dbReference type="PANTHER" id="PTHR10383:SF9">
    <property type="entry name" value="SERINE INCORPORATOR, ISOFORM F"/>
    <property type="match status" value="1"/>
</dbReference>
<dbReference type="EnsemblProtists" id="EOD08049">
    <property type="protein sequence ID" value="EOD08049"/>
    <property type="gene ID" value="EMIHUDRAFT_120985"/>
</dbReference>
<dbReference type="GO" id="GO:0016020">
    <property type="term" value="C:membrane"/>
    <property type="evidence" value="ECO:0007669"/>
    <property type="project" value="UniProtKB-SubCell"/>
</dbReference>
<sequence length="448" mass="46238">MAASCCGSLLASCCGALACKACGCACITTSRAASVAYILLLSLFVLCALAFGSGGGDIVLFGSGYNSTAEGWLEHMKEQAMGSASSSGSSECPAQQTIISLTLIACVVLSVLSCSKIAPHGTLLTSAAVTAYATFLCYSALASHPDDGCNPFSHRRHSALDIVVGLLVALAGTAWNATSTKNQVIGSDSASPNEQPLDPNAEKEAPAYDEMEEESWWYYHLMMATCALYLSMLLTGWSTEPAYIDGVPTAVGTIDTYDAASYSVGLPSFWVKVVSQWICLLLYSWTLLAPYLLRDHRDFGIDRVTVLFAQLPAFGAAALDRRILAGTPLAVARYAYSSPAALPLAGLSAAALALAAAVDEATGAVAGVSDGAVTALAAVVLGRAGFIALIEERNQVLAGNIREACLQPPQHLRGGGEAEDAAGAGAAVVAVLGMAHLEGVRAALLVEQ</sequence>
<keyword evidence="5 7" id="KW-0472">Membrane</keyword>
<evidence type="ECO:0000256" key="5">
    <source>
        <dbReference type="ARBA" id="ARBA00023136"/>
    </source>
</evidence>
<dbReference type="RefSeq" id="XP_005760478.1">
    <property type="nucleotide sequence ID" value="XM_005760421.1"/>
</dbReference>
<protein>
    <submittedName>
        <fullName evidence="9">Uncharacterized protein</fullName>
    </submittedName>
</protein>
<feature type="region of interest" description="Disordered" evidence="6">
    <location>
        <begin position="184"/>
        <end position="207"/>
    </location>
</feature>
<evidence type="ECO:0000256" key="2">
    <source>
        <dbReference type="ARBA" id="ARBA00006665"/>
    </source>
</evidence>
<feature type="chain" id="PRO_5044218852" evidence="8">
    <location>
        <begin position="19"/>
        <end position="448"/>
    </location>
</feature>
<accession>A0A0D3I9W4</accession>
<evidence type="ECO:0000256" key="7">
    <source>
        <dbReference type="SAM" id="Phobius"/>
    </source>
</evidence>
<dbReference type="PaxDb" id="2903-EOD08049"/>
<dbReference type="KEGG" id="ehx:EMIHUDRAFT_120985"/>
<reference evidence="10" key="1">
    <citation type="journal article" date="2013" name="Nature">
        <title>Pan genome of the phytoplankton Emiliania underpins its global distribution.</title>
        <authorList>
            <person name="Read B.A."/>
            <person name="Kegel J."/>
            <person name="Klute M.J."/>
            <person name="Kuo A."/>
            <person name="Lefebvre S.C."/>
            <person name="Maumus F."/>
            <person name="Mayer C."/>
            <person name="Miller J."/>
            <person name="Monier A."/>
            <person name="Salamov A."/>
            <person name="Young J."/>
            <person name="Aguilar M."/>
            <person name="Claverie J.M."/>
            <person name="Frickenhaus S."/>
            <person name="Gonzalez K."/>
            <person name="Herman E.K."/>
            <person name="Lin Y.C."/>
            <person name="Napier J."/>
            <person name="Ogata H."/>
            <person name="Sarno A.F."/>
            <person name="Shmutz J."/>
            <person name="Schroeder D."/>
            <person name="de Vargas C."/>
            <person name="Verret F."/>
            <person name="von Dassow P."/>
            <person name="Valentin K."/>
            <person name="Van de Peer Y."/>
            <person name="Wheeler G."/>
            <person name="Dacks J.B."/>
            <person name="Delwiche C.F."/>
            <person name="Dyhrman S.T."/>
            <person name="Glockner G."/>
            <person name="John U."/>
            <person name="Richards T."/>
            <person name="Worden A.Z."/>
            <person name="Zhang X."/>
            <person name="Grigoriev I.V."/>
            <person name="Allen A.E."/>
            <person name="Bidle K."/>
            <person name="Borodovsky M."/>
            <person name="Bowler C."/>
            <person name="Brownlee C."/>
            <person name="Cock J.M."/>
            <person name="Elias M."/>
            <person name="Gladyshev V.N."/>
            <person name="Groth M."/>
            <person name="Guda C."/>
            <person name="Hadaegh A."/>
            <person name="Iglesias-Rodriguez M.D."/>
            <person name="Jenkins J."/>
            <person name="Jones B.M."/>
            <person name="Lawson T."/>
            <person name="Leese F."/>
            <person name="Lindquist E."/>
            <person name="Lobanov A."/>
            <person name="Lomsadze A."/>
            <person name="Malik S.B."/>
            <person name="Marsh M.E."/>
            <person name="Mackinder L."/>
            <person name="Mock T."/>
            <person name="Mueller-Roeber B."/>
            <person name="Pagarete A."/>
            <person name="Parker M."/>
            <person name="Probert I."/>
            <person name="Quesneville H."/>
            <person name="Raines C."/>
            <person name="Rensing S.A."/>
            <person name="Riano-Pachon D.M."/>
            <person name="Richier S."/>
            <person name="Rokitta S."/>
            <person name="Shiraiwa Y."/>
            <person name="Soanes D.M."/>
            <person name="van der Giezen M."/>
            <person name="Wahlund T.M."/>
            <person name="Williams B."/>
            <person name="Wilson W."/>
            <person name="Wolfe G."/>
            <person name="Wurch L.L."/>
        </authorList>
    </citation>
    <scope>NUCLEOTIDE SEQUENCE</scope>
</reference>
<feature type="transmembrane region" description="Helical" evidence="7">
    <location>
        <begin position="216"/>
        <end position="237"/>
    </location>
</feature>
<comment type="similarity">
    <text evidence="2">Belongs to the TDE1 family.</text>
</comment>
<dbReference type="AlphaFoldDB" id="A0A0D3I9W4"/>
<feature type="signal peptide" evidence="8">
    <location>
        <begin position="1"/>
        <end position="18"/>
    </location>
</feature>
<evidence type="ECO:0000313" key="9">
    <source>
        <dbReference type="EnsemblProtists" id="EOD08049"/>
    </source>
</evidence>
<dbReference type="GeneID" id="17254199"/>
<dbReference type="Proteomes" id="UP000013827">
    <property type="component" value="Unassembled WGS sequence"/>
</dbReference>